<dbReference type="STRING" id="273035.SKUN_0037"/>
<protein>
    <submittedName>
        <fullName evidence="1">Uncharacterized protein</fullName>
    </submittedName>
</protein>
<dbReference type="AlphaFoldDB" id="A0A0K2JEW6"/>
<dbReference type="EMBL" id="CP010899">
    <property type="protein sequence ID" value="ALA96962.1"/>
    <property type="molecule type" value="Genomic_DNA"/>
</dbReference>
<dbReference type="Proteomes" id="UP000062963">
    <property type="component" value="Chromosome"/>
</dbReference>
<dbReference type="PATRIC" id="fig|273035.7.peg.39"/>
<dbReference type="KEGG" id="skn:SKUN_0037"/>
<evidence type="ECO:0000313" key="1">
    <source>
        <dbReference type="EMBL" id="ALA96962.1"/>
    </source>
</evidence>
<evidence type="ECO:0000313" key="2">
    <source>
        <dbReference type="Proteomes" id="UP000062963"/>
    </source>
</evidence>
<name>A0A0K2JEW6_SPIKU</name>
<sequence length="92" mass="11294">MTKTVKEIEQIQDIIDFICSKHQTNVDDKLFKLYEIRNKMLYYENELAELKQQQLYKEDFDEYCQYVNGRREDTFIIKDKSLYKKLPNKDVK</sequence>
<accession>A0A0K2JEW6</accession>
<dbReference type="RefSeq" id="WP_053390344.1">
    <property type="nucleotide sequence ID" value="NZ_CP010899.1"/>
</dbReference>
<gene>
    <name evidence="1" type="ORF">SKUN_0037</name>
</gene>
<dbReference type="OrthoDB" id="391438at2"/>
<reference evidence="1 2" key="1">
    <citation type="journal article" date="2015" name="Genome Announc.">
        <title>Complete Genome Sequence of Spiroplasma kunkelii Strain CR2-3x, Causal Agent of Corn Stunt Disease in Zea mays L.</title>
        <authorList>
            <person name="Davis R.E."/>
            <person name="Shao J."/>
            <person name="Dally E.L."/>
            <person name="Zhao Y."/>
            <person name="Gasparich G.E."/>
            <person name="Gaynor B.J."/>
            <person name="Athey J.C."/>
            <person name="Harrison N.A."/>
            <person name="Donofrio N."/>
        </authorList>
    </citation>
    <scope>NUCLEOTIDE SEQUENCE [LARGE SCALE GENOMIC DNA]</scope>
    <source>
        <strain evidence="1 2">CR2-3x</strain>
    </source>
</reference>
<organism evidence="1 2">
    <name type="scientific">Spiroplasma kunkelii CR2-3x</name>
    <dbReference type="NCBI Taxonomy" id="273035"/>
    <lineage>
        <taxon>Bacteria</taxon>
        <taxon>Bacillati</taxon>
        <taxon>Mycoplasmatota</taxon>
        <taxon>Mollicutes</taxon>
        <taxon>Entomoplasmatales</taxon>
        <taxon>Spiroplasmataceae</taxon>
        <taxon>Spiroplasma</taxon>
    </lineage>
</organism>
<keyword evidence="2" id="KW-1185">Reference proteome</keyword>
<proteinExistence type="predicted"/>